<dbReference type="OrthoDB" id="1000626at2759"/>
<sequence length="188" mass="21389">MAKQFGDFLGEFLEYDTSIPTLGQKNFMRICVRLDVSTPLKWKKKIQIGKAIIVYARFKYEKFSLFFFICGKLGHGESYCPFRLRIKPSKIVFGWDISLRVVARQRNTVIFIKGHDNWRNMGTGDLNGNRFEGGLANLMLEEENDPIINLEGKKRQRIVKGSPALLGNSAEGVSFNLTACSTEQSSHM</sequence>
<dbReference type="Proteomes" id="UP000828251">
    <property type="component" value="Unassembled WGS sequence"/>
</dbReference>
<dbReference type="EMBL" id="JAIQCV010000011">
    <property type="protein sequence ID" value="KAH1047370.1"/>
    <property type="molecule type" value="Genomic_DNA"/>
</dbReference>
<evidence type="ECO:0000313" key="3">
    <source>
        <dbReference type="Proteomes" id="UP000828251"/>
    </source>
</evidence>
<dbReference type="AlphaFoldDB" id="A0A9D3ULV7"/>
<keyword evidence="3" id="KW-1185">Reference proteome</keyword>
<organism evidence="2 3">
    <name type="scientific">Gossypium stocksii</name>
    <dbReference type="NCBI Taxonomy" id="47602"/>
    <lineage>
        <taxon>Eukaryota</taxon>
        <taxon>Viridiplantae</taxon>
        <taxon>Streptophyta</taxon>
        <taxon>Embryophyta</taxon>
        <taxon>Tracheophyta</taxon>
        <taxon>Spermatophyta</taxon>
        <taxon>Magnoliopsida</taxon>
        <taxon>eudicotyledons</taxon>
        <taxon>Gunneridae</taxon>
        <taxon>Pentapetalae</taxon>
        <taxon>rosids</taxon>
        <taxon>malvids</taxon>
        <taxon>Malvales</taxon>
        <taxon>Malvaceae</taxon>
        <taxon>Malvoideae</taxon>
        <taxon>Gossypium</taxon>
    </lineage>
</organism>
<protein>
    <recommendedName>
        <fullName evidence="1">Zinc knuckle CX2CX4HX4C domain-containing protein</fullName>
    </recommendedName>
</protein>
<proteinExistence type="predicted"/>
<dbReference type="Pfam" id="PF14392">
    <property type="entry name" value="zf-CCHC_4"/>
    <property type="match status" value="1"/>
</dbReference>
<name>A0A9D3ULV7_9ROSI</name>
<dbReference type="InterPro" id="IPR025836">
    <property type="entry name" value="Zn_knuckle_CX2CX4HX4C"/>
</dbReference>
<accession>A0A9D3ULV7</accession>
<reference evidence="2 3" key="1">
    <citation type="journal article" date="2021" name="Plant Biotechnol. J.">
        <title>Multi-omics assisted identification of the key and species-specific regulatory components of drought-tolerant mechanisms in Gossypium stocksii.</title>
        <authorList>
            <person name="Yu D."/>
            <person name="Ke L."/>
            <person name="Zhang D."/>
            <person name="Wu Y."/>
            <person name="Sun Y."/>
            <person name="Mei J."/>
            <person name="Sun J."/>
            <person name="Sun Y."/>
        </authorList>
    </citation>
    <scope>NUCLEOTIDE SEQUENCE [LARGE SCALE GENOMIC DNA]</scope>
    <source>
        <strain evidence="3">cv. E1</strain>
        <tissue evidence="2">Leaf</tissue>
    </source>
</reference>
<gene>
    <name evidence="2" type="ORF">J1N35_038154</name>
</gene>
<evidence type="ECO:0000259" key="1">
    <source>
        <dbReference type="Pfam" id="PF14392"/>
    </source>
</evidence>
<feature type="domain" description="Zinc knuckle CX2CX4HX4C" evidence="1">
    <location>
        <begin position="34"/>
        <end position="82"/>
    </location>
</feature>
<comment type="caution">
    <text evidence="2">The sequence shown here is derived from an EMBL/GenBank/DDBJ whole genome shotgun (WGS) entry which is preliminary data.</text>
</comment>
<evidence type="ECO:0000313" key="2">
    <source>
        <dbReference type="EMBL" id="KAH1047370.1"/>
    </source>
</evidence>